<keyword evidence="7" id="KW-1185">Reference proteome</keyword>
<evidence type="ECO:0000256" key="4">
    <source>
        <dbReference type="SAM" id="Phobius"/>
    </source>
</evidence>
<proteinExistence type="predicted"/>
<feature type="domain" description="P-type ATPase C-terminal" evidence="5">
    <location>
        <begin position="25"/>
        <end position="263"/>
    </location>
</feature>
<dbReference type="GO" id="GO:0045332">
    <property type="term" value="P:phospholipid translocation"/>
    <property type="evidence" value="ECO:0007669"/>
    <property type="project" value="TreeGrafter"/>
</dbReference>
<feature type="transmembrane region" description="Helical" evidence="4">
    <location>
        <begin position="138"/>
        <end position="160"/>
    </location>
</feature>
<dbReference type="InterPro" id="IPR032630">
    <property type="entry name" value="P_typ_ATPase_c"/>
</dbReference>
<keyword evidence="2" id="KW-0479">Metal-binding</keyword>
<dbReference type="Proteomes" id="UP000265618">
    <property type="component" value="Unassembled WGS sequence"/>
</dbReference>
<dbReference type="EMBL" id="BDIP01002608">
    <property type="protein sequence ID" value="GIQ86550.1"/>
    <property type="molecule type" value="Genomic_DNA"/>
</dbReference>
<dbReference type="GO" id="GO:0005886">
    <property type="term" value="C:plasma membrane"/>
    <property type="evidence" value="ECO:0007669"/>
    <property type="project" value="TreeGrafter"/>
</dbReference>
<comment type="caution">
    <text evidence="6">The sequence shown here is derived from an EMBL/GenBank/DDBJ whole genome shotgun (WGS) entry which is preliminary data.</text>
</comment>
<feature type="transmembrane region" description="Helical" evidence="4">
    <location>
        <begin position="55"/>
        <end position="78"/>
    </location>
</feature>
<evidence type="ECO:0000256" key="2">
    <source>
        <dbReference type="ARBA" id="ARBA00022723"/>
    </source>
</evidence>
<feature type="transmembrane region" description="Helical" evidence="4">
    <location>
        <begin position="192"/>
        <end position="213"/>
    </location>
</feature>
<feature type="non-terminal residue" evidence="6">
    <location>
        <position position="1"/>
    </location>
</feature>
<reference evidence="6 7" key="1">
    <citation type="journal article" date="2018" name="PLoS ONE">
        <title>The draft genome of Kipferlia bialata reveals reductive genome evolution in fornicate parasites.</title>
        <authorList>
            <person name="Tanifuji G."/>
            <person name="Takabayashi S."/>
            <person name="Kume K."/>
            <person name="Takagi M."/>
            <person name="Nakayama T."/>
            <person name="Kamikawa R."/>
            <person name="Inagaki Y."/>
            <person name="Hashimoto T."/>
        </authorList>
    </citation>
    <scope>NUCLEOTIDE SEQUENCE [LARGE SCALE GENOMIC DNA]</scope>
    <source>
        <strain evidence="6">NY0173</strain>
    </source>
</reference>
<dbReference type="PANTHER" id="PTHR24092">
    <property type="entry name" value="PROBABLE PHOSPHOLIPID-TRANSPORTING ATPASE"/>
    <property type="match status" value="1"/>
</dbReference>
<evidence type="ECO:0000256" key="3">
    <source>
        <dbReference type="ARBA" id="ARBA00022842"/>
    </source>
</evidence>
<dbReference type="Pfam" id="PF16212">
    <property type="entry name" value="PhoLip_ATPase_C"/>
    <property type="match status" value="1"/>
</dbReference>
<keyword evidence="4" id="KW-0472">Membrane</keyword>
<dbReference type="InterPro" id="IPR023298">
    <property type="entry name" value="ATPase_P-typ_TM_dom_sf"/>
</dbReference>
<dbReference type="InterPro" id="IPR023214">
    <property type="entry name" value="HAD_sf"/>
</dbReference>
<evidence type="ECO:0000313" key="6">
    <source>
        <dbReference type="EMBL" id="GIQ86550.1"/>
    </source>
</evidence>
<feature type="transmembrane region" description="Helical" evidence="4">
    <location>
        <begin position="90"/>
        <end position="108"/>
    </location>
</feature>
<accession>A0A9K3GLG3</accession>
<evidence type="ECO:0000313" key="7">
    <source>
        <dbReference type="Proteomes" id="UP000265618"/>
    </source>
</evidence>
<feature type="transmembrane region" description="Helical" evidence="4">
    <location>
        <begin position="166"/>
        <end position="185"/>
    </location>
</feature>
<organism evidence="6 7">
    <name type="scientific">Kipferlia bialata</name>
    <dbReference type="NCBI Taxonomy" id="797122"/>
    <lineage>
        <taxon>Eukaryota</taxon>
        <taxon>Metamonada</taxon>
        <taxon>Carpediemonas-like organisms</taxon>
        <taxon>Kipferlia</taxon>
    </lineage>
</organism>
<dbReference type="GO" id="GO:0046872">
    <property type="term" value="F:metal ion binding"/>
    <property type="evidence" value="ECO:0007669"/>
    <property type="project" value="UniProtKB-KW"/>
</dbReference>
<keyword evidence="3" id="KW-0460">Magnesium</keyword>
<protein>
    <submittedName>
        <fullName evidence="6">P-type ATPase, subfamily IV</fullName>
    </submittedName>
</protein>
<evidence type="ECO:0000259" key="5">
    <source>
        <dbReference type="Pfam" id="PF16212"/>
    </source>
</evidence>
<dbReference type="OrthoDB" id="377733at2759"/>
<comment type="subcellular location">
    <subcellularLocation>
        <location evidence="1">Membrane</location>
        <topology evidence="1">Multi-pass membrane protein</topology>
    </subcellularLocation>
</comment>
<dbReference type="PANTHER" id="PTHR24092:SF150">
    <property type="entry name" value="PHOSPHOLIPID-TRANSPORTING ATPASE"/>
    <property type="match status" value="1"/>
</dbReference>
<sequence>NDVAMIQEANIGIGIAGKEGLQASRCSDVSICQFRFLQRLLFVHGRYNTVRLTTLILYSFYKSLVIVIPSILFGTYSLWSVTLLLDDTFIMFYNIVLTFLPVFVVALLEKDLPQSELANLPEAYAPFRRKSPLNQRSGAVWLMDVIVHSAAIYVCGLAFYGDTLPGLVLFCSTATYTVCTVRLLLGLASLSGPFLFTVALSTGAFALVLWMVNVVEGLSPLLERSVGIFMSDYRFWLALLLCVLPCVLIDMAVQHIRSHYSPSTGDVVRFRSTQRGCIRKDTWVSNVM</sequence>
<keyword evidence="4" id="KW-1133">Transmembrane helix</keyword>
<gene>
    <name evidence="6" type="ORF">KIPB_008425</name>
</gene>
<dbReference type="AlphaFoldDB" id="A0A9K3GLG3"/>
<feature type="transmembrane region" description="Helical" evidence="4">
    <location>
        <begin position="233"/>
        <end position="253"/>
    </location>
</feature>
<name>A0A9K3GLG3_9EUKA</name>
<keyword evidence="4" id="KW-0812">Transmembrane</keyword>
<evidence type="ECO:0000256" key="1">
    <source>
        <dbReference type="ARBA" id="ARBA00004141"/>
    </source>
</evidence>
<dbReference type="SUPFAM" id="SSF81665">
    <property type="entry name" value="Calcium ATPase, transmembrane domain M"/>
    <property type="match status" value="1"/>
</dbReference>
<dbReference type="GO" id="GO:0140326">
    <property type="term" value="F:ATPase-coupled intramembrane lipid transporter activity"/>
    <property type="evidence" value="ECO:0007669"/>
    <property type="project" value="TreeGrafter"/>
</dbReference>
<dbReference type="Gene3D" id="3.40.50.1000">
    <property type="entry name" value="HAD superfamily/HAD-like"/>
    <property type="match status" value="1"/>
</dbReference>